<feature type="non-terminal residue" evidence="11">
    <location>
        <position position="203"/>
    </location>
</feature>
<keyword evidence="12" id="KW-1185">Reference proteome</keyword>
<keyword evidence="7" id="KW-0505">Motor protein</keyword>
<dbReference type="SMART" id="SM00129">
    <property type="entry name" value="KISc"/>
    <property type="match status" value="1"/>
</dbReference>
<keyword evidence="6" id="KW-0175">Coiled coil</keyword>
<keyword evidence="4" id="KW-0547">Nucleotide-binding</keyword>
<comment type="subcellular location">
    <subcellularLocation>
        <location evidence="1">Cytoplasm</location>
        <location evidence="1">Cytoskeleton</location>
    </subcellularLocation>
</comment>
<dbReference type="InterPro" id="IPR027640">
    <property type="entry name" value="Kinesin-like_fam"/>
</dbReference>
<protein>
    <recommendedName>
        <fullName evidence="10">Kinesin motor domain-containing protein</fullName>
    </recommendedName>
</protein>
<dbReference type="InterPro" id="IPR036961">
    <property type="entry name" value="Kinesin_motor_dom_sf"/>
</dbReference>
<evidence type="ECO:0000256" key="8">
    <source>
        <dbReference type="ARBA" id="ARBA00023212"/>
    </source>
</evidence>
<dbReference type="Gramene" id="EFJ04305">
    <property type="protein sequence ID" value="EFJ04305"/>
    <property type="gene ID" value="SELMODRAFT_432536"/>
</dbReference>
<dbReference type="InterPro" id="IPR019821">
    <property type="entry name" value="Kinesin_motor_CS"/>
</dbReference>
<keyword evidence="8" id="KW-0206">Cytoskeleton</keyword>
<comment type="similarity">
    <text evidence="9">Belongs to the TRAFAC class myosin-kinesin ATPase superfamily. Kinesin family.</text>
</comment>
<dbReference type="eggNOG" id="KOG4280">
    <property type="taxonomic scope" value="Eukaryota"/>
</dbReference>
<dbReference type="SUPFAM" id="SSF52540">
    <property type="entry name" value="P-loop containing nucleoside triphosphate hydrolases"/>
    <property type="match status" value="1"/>
</dbReference>
<evidence type="ECO:0000313" key="12">
    <source>
        <dbReference type="Proteomes" id="UP000001514"/>
    </source>
</evidence>
<evidence type="ECO:0000256" key="9">
    <source>
        <dbReference type="PROSITE-ProRule" id="PRU00283"/>
    </source>
</evidence>
<reference evidence="11 12" key="1">
    <citation type="journal article" date="2011" name="Science">
        <title>The Selaginella genome identifies genetic changes associated with the evolution of vascular plants.</title>
        <authorList>
            <person name="Banks J.A."/>
            <person name="Nishiyama T."/>
            <person name="Hasebe M."/>
            <person name="Bowman J.L."/>
            <person name="Gribskov M."/>
            <person name="dePamphilis C."/>
            <person name="Albert V.A."/>
            <person name="Aono N."/>
            <person name="Aoyama T."/>
            <person name="Ambrose B.A."/>
            <person name="Ashton N.W."/>
            <person name="Axtell M.J."/>
            <person name="Barker E."/>
            <person name="Barker M.S."/>
            <person name="Bennetzen J.L."/>
            <person name="Bonawitz N.D."/>
            <person name="Chapple C."/>
            <person name="Cheng C."/>
            <person name="Correa L.G."/>
            <person name="Dacre M."/>
            <person name="DeBarry J."/>
            <person name="Dreyer I."/>
            <person name="Elias M."/>
            <person name="Engstrom E.M."/>
            <person name="Estelle M."/>
            <person name="Feng L."/>
            <person name="Finet C."/>
            <person name="Floyd S.K."/>
            <person name="Frommer W.B."/>
            <person name="Fujita T."/>
            <person name="Gramzow L."/>
            <person name="Gutensohn M."/>
            <person name="Harholt J."/>
            <person name="Hattori M."/>
            <person name="Heyl A."/>
            <person name="Hirai T."/>
            <person name="Hiwatashi Y."/>
            <person name="Ishikawa M."/>
            <person name="Iwata M."/>
            <person name="Karol K.G."/>
            <person name="Koehler B."/>
            <person name="Kolukisaoglu U."/>
            <person name="Kubo M."/>
            <person name="Kurata T."/>
            <person name="Lalonde S."/>
            <person name="Li K."/>
            <person name="Li Y."/>
            <person name="Litt A."/>
            <person name="Lyons E."/>
            <person name="Manning G."/>
            <person name="Maruyama T."/>
            <person name="Michael T.P."/>
            <person name="Mikami K."/>
            <person name="Miyazaki S."/>
            <person name="Morinaga S."/>
            <person name="Murata T."/>
            <person name="Mueller-Roeber B."/>
            <person name="Nelson D.R."/>
            <person name="Obara M."/>
            <person name="Oguri Y."/>
            <person name="Olmstead R.G."/>
            <person name="Onodera N."/>
            <person name="Petersen B.L."/>
            <person name="Pils B."/>
            <person name="Prigge M."/>
            <person name="Rensing S.A."/>
            <person name="Riano-Pachon D.M."/>
            <person name="Roberts A.W."/>
            <person name="Sato Y."/>
            <person name="Scheller H.V."/>
            <person name="Schulz B."/>
            <person name="Schulz C."/>
            <person name="Shakirov E.V."/>
            <person name="Shibagaki N."/>
            <person name="Shinohara N."/>
            <person name="Shippen D.E."/>
            <person name="Soerensen I."/>
            <person name="Sotooka R."/>
            <person name="Sugimoto N."/>
            <person name="Sugita M."/>
            <person name="Sumikawa N."/>
            <person name="Tanurdzic M."/>
            <person name="Theissen G."/>
            <person name="Ulvskov P."/>
            <person name="Wakazuki S."/>
            <person name="Weng J.K."/>
            <person name="Willats W.W."/>
            <person name="Wipf D."/>
            <person name="Wolf P.G."/>
            <person name="Yang L."/>
            <person name="Zimmer A.D."/>
            <person name="Zhu Q."/>
            <person name="Mitros T."/>
            <person name="Hellsten U."/>
            <person name="Loque D."/>
            <person name="Otillar R."/>
            <person name="Salamov A."/>
            <person name="Schmutz J."/>
            <person name="Shapiro H."/>
            <person name="Lindquist E."/>
            <person name="Lucas S."/>
            <person name="Rokhsar D."/>
            <person name="Grigoriev I.V."/>
        </authorList>
    </citation>
    <scope>NUCLEOTIDE SEQUENCE [LARGE SCALE GENOMIC DNA]</scope>
</reference>
<dbReference type="OMA" id="FMITIET"/>
<dbReference type="PRINTS" id="PR00380">
    <property type="entry name" value="KINESINHEAVY"/>
</dbReference>
<dbReference type="AlphaFoldDB" id="D8TGB1"/>
<dbReference type="InParanoid" id="D8TGB1"/>
<dbReference type="PANTHER" id="PTHR47969">
    <property type="entry name" value="CHROMOSOME-ASSOCIATED KINESIN KIF4A-RELATED"/>
    <property type="match status" value="1"/>
</dbReference>
<dbReference type="PROSITE" id="PS50067">
    <property type="entry name" value="KINESIN_MOTOR_2"/>
    <property type="match status" value="1"/>
</dbReference>
<dbReference type="InterPro" id="IPR001752">
    <property type="entry name" value="Kinesin_motor_dom"/>
</dbReference>
<dbReference type="Gene3D" id="3.40.850.10">
    <property type="entry name" value="Kinesin motor domain"/>
    <property type="match status" value="1"/>
</dbReference>
<dbReference type="PANTHER" id="PTHR47969:SF21">
    <property type="entry name" value="KINESIN-LIKE PROTEIN"/>
    <property type="match status" value="1"/>
</dbReference>
<dbReference type="Pfam" id="PF00225">
    <property type="entry name" value="Kinesin"/>
    <property type="match status" value="1"/>
</dbReference>
<organism evidence="12">
    <name type="scientific">Selaginella moellendorffii</name>
    <name type="common">Spikemoss</name>
    <dbReference type="NCBI Taxonomy" id="88036"/>
    <lineage>
        <taxon>Eukaryota</taxon>
        <taxon>Viridiplantae</taxon>
        <taxon>Streptophyta</taxon>
        <taxon>Embryophyta</taxon>
        <taxon>Tracheophyta</taxon>
        <taxon>Lycopodiopsida</taxon>
        <taxon>Selaginellales</taxon>
        <taxon>Selaginellaceae</taxon>
        <taxon>Selaginella</taxon>
    </lineage>
</organism>
<accession>D8TGB1</accession>
<dbReference type="GO" id="GO:0005874">
    <property type="term" value="C:microtubule"/>
    <property type="evidence" value="ECO:0007669"/>
    <property type="project" value="UniProtKB-KW"/>
</dbReference>
<dbReference type="GO" id="GO:0008017">
    <property type="term" value="F:microtubule binding"/>
    <property type="evidence" value="ECO:0007669"/>
    <property type="project" value="InterPro"/>
</dbReference>
<dbReference type="HOGENOM" id="CLU_001485_2_4_1"/>
<keyword evidence="3" id="KW-0493">Microtubule</keyword>
<dbReference type="Proteomes" id="UP000001514">
    <property type="component" value="Unassembled WGS sequence"/>
</dbReference>
<dbReference type="STRING" id="88036.D8TGB1"/>
<dbReference type="OrthoDB" id="3176171at2759"/>
<feature type="domain" description="Kinesin motor" evidence="10">
    <location>
        <begin position="1"/>
        <end position="160"/>
    </location>
</feature>
<dbReference type="GO" id="GO:0003777">
    <property type="term" value="F:microtubule motor activity"/>
    <property type="evidence" value="ECO:0007669"/>
    <property type="project" value="InterPro"/>
</dbReference>
<gene>
    <name evidence="11" type="ORF">SELMODRAFT_432536</name>
</gene>
<name>D8TGB1_SELML</name>
<dbReference type="GO" id="GO:0005524">
    <property type="term" value="F:ATP binding"/>
    <property type="evidence" value="ECO:0007669"/>
    <property type="project" value="UniProtKB-KW"/>
</dbReference>
<evidence type="ECO:0000256" key="2">
    <source>
        <dbReference type="ARBA" id="ARBA00022490"/>
    </source>
</evidence>
<comment type="caution">
    <text evidence="9">Lacks conserved residue(s) required for the propagation of feature annotation.</text>
</comment>
<sequence>MHSLSDILHLLMVGKKNRSVGATLMNQDSSRSHSIFTVTVEASYVAENDPGKRLHVRVGKLHLVDLAGSERMSKAGAKGKRFRELTNINWSLMALGNVISALADGKSTHIPYRDSKLTRLLQDSLGGNAKTVMVANIGPSEHNYEETVSTLRYANRARSIRNAPRINQDPKSALLGEEILRLKAQLSDDTRNAGVQHLDPREF</sequence>
<evidence type="ECO:0000313" key="11">
    <source>
        <dbReference type="EMBL" id="EFJ04305.1"/>
    </source>
</evidence>
<evidence type="ECO:0000256" key="7">
    <source>
        <dbReference type="ARBA" id="ARBA00023175"/>
    </source>
</evidence>
<dbReference type="GO" id="GO:0007018">
    <property type="term" value="P:microtubule-based movement"/>
    <property type="evidence" value="ECO:0007669"/>
    <property type="project" value="InterPro"/>
</dbReference>
<keyword evidence="2" id="KW-0963">Cytoplasm</keyword>
<evidence type="ECO:0000259" key="10">
    <source>
        <dbReference type="PROSITE" id="PS50067"/>
    </source>
</evidence>
<evidence type="ECO:0000256" key="5">
    <source>
        <dbReference type="ARBA" id="ARBA00022840"/>
    </source>
</evidence>
<dbReference type="PROSITE" id="PS00411">
    <property type="entry name" value="KINESIN_MOTOR_1"/>
    <property type="match status" value="1"/>
</dbReference>
<evidence type="ECO:0000256" key="3">
    <source>
        <dbReference type="ARBA" id="ARBA00022701"/>
    </source>
</evidence>
<evidence type="ECO:0000256" key="4">
    <source>
        <dbReference type="ARBA" id="ARBA00022741"/>
    </source>
</evidence>
<proteinExistence type="inferred from homology"/>
<evidence type="ECO:0000256" key="1">
    <source>
        <dbReference type="ARBA" id="ARBA00004245"/>
    </source>
</evidence>
<dbReference type="InterPro" id="IPR027417">
    <property type="entry name" value="P-loop_NTPase"/>
</dbReference>
<evidence type="ECO:0000256" key="6">
    <source>
        <dbReference type="ARBA" id="ARBA00023054"/>
    </source>
</evidence>
<keyword evidence="5" id="KW-0067">ATP-binding</keyword>
<dbReference type="EMBL" id="GL377995">
    <property type="protein sequence ID" value="EFJ04305.1"/>
    <property type="molecule type" value="Genomic_DNA"/>
</dbReference>
<dbReference type="KEGG" id="smo:SELMODRAFT_432536"/>